<organism evidence="11 12">
    <name type="scientific">Tortispora caseinolytica NRRL Y-17796</name>
    <dbReference type="NCBI Taxonomy" id="767744"/>
    <lineage>
        <taxon>Eukaryota</taxon>
        <taxon>Fungi</taxon>
        <taxon>Dikarya</taxon>
        <taxon>Ascomycota</taxon>
        <taxon>Saccharomycotina</taxon>
        <taxon>Trigonopsidomycetes</taxon>
        <taxon>Trigonopsidales</taxon>
        <taxon>Trigonopsidaceae</taxon>
        <taxon>Tortispora</taxon>
    </lineage>
</organism>
<evidence type="ECO:0000259" key="10">
    <source>
        <dbReference type="SMART" id="SM01269"/>
    </source>
</evidence>
<dbReference type="InterPro" id="IPR013866">
    <property type="entry name" value="Sphingolipid_d4-desaturase_N"/>
</dbReference>
<evidence type="ECO:0000256" key="8">
    <source>
        <dbReference type="PIRNR" id="PIRNR017228"/>
    </source>
</evidence>
<dbReference type="InterPro" id="IPR011388">
    <property type="entry name" value="DES1/DES2"/>
</dbReference>
<dbReference type="GO" id="GO:0042284">
    <property type="term" value="F:sphingolipid delta-4 desaturase activity"/>
    <property type="evidence" value="ECO:0007669"/>
    <property type="project" value="UniProtKB-UniRule"/>
</dbReference>
<dbReference type="GO" id="GO:0046513">
    <property type="term" value="P:ceramide biosynthetic process"/>
    <property type="evidence" value="ECO:0007669"/>
    <property type="project" value="TreeGrafter"/>
</dbReference>
<accession>A0A1E4TE26</accession>
<dbReference type="Proteomes" id="UP000095023">
    <property type="component" value="Unassembled WGS sequence"/>
</dbReference>
<comment type="pathway">
    <text evidence="8">Lipid metabolism; sphingolipid metabolism.</text>
</comment>
<dbReference type="EMBL" id="KV453842">
    <property type="protein sequence ID" value="ODV90001.1"/>
    <property type="molecule type" value="Genomic_DNA"/>
</dbReference>
<keyword evidence="6 8" id="KW-0443">Lipid metabolism</keyword>
<keyword evidence="5 8" id="KW-0560">Oxidoreductase</keyword>
<evidence type="ECO:0000256" key="2">
    <source>
        <dbReference type="ARBA" id="ARBA00006146"/>
    </source>
</evidence>
<evidence type="ECO:0000313" key="11">
    <source>
        <dbReference type="EMBL" id="ODV90001.1"/>
    </source>
</evidence>
<keyword evidence="4 9" id="KW-1133">Transmembrane helix</keyword>
<proteinExistence type="inferred from homology"/>
<evidence type="ECO:0000256" key="9">
    <source>
        <dbReference type="SAM" id="Phobius"/>
    </source>
</evidence>
<keyword evidence="3 9" id="KW-0812">Transmembrane</keyword>
<comment type="similarity">
    <text evidence="2 8">Belongs to the fatty acid desaturase type 1 family. DEGS subfamily.</text>
</comment>
<evidence type="ECO:0000313" key="12">
    <source>
        <dbReference type="Proteomes" id="UP000095023"/>
    </source>
</evidence>
<dbReference type="PIRSF" id="PIRSF017228">
    <property type="entry name" value="Sphnglp_dlt4_des"/>
    <property type="match status" value="1"/>
</dbReference>
<keyword evidence="7 8" id="KW-0472">Membrane</keyword>
<feature type="transmembrane region" description="Helical" evidence="9">
    <location>
        <begin position="103"/>
        <end position="122"/>
    </location>
</feature>
<dbReference type="UniPathway" id="UPA00222"/>
<dbReference type="CDD" id="cd03508">
    <property type="entry name" value="Delta4-sphingolipid-FADS-like"/>
    <property type="match status" value="1"/>
</dbReference>
<dbReference type="EC" id="1.14.19.17" evidence="8"/>
<gene>
    <name evidence="11" type="ORF">CANCADRAFT_1731</name>
</gene>
<dbReference type="PANTHER" id="PTHR12879">
    <property type="entry name" value="SPHINGOLIPID DELTA 4 DESATURASE/C-4 HYDROXYLASE PROTEIN DES2"/>
    <property type="match status" value="1"/>
</dbReference>
<dbReference type="InterPro" id="IPR005804">
    <property type="entry name" value="FA_desaturase_dom"/>
</dbReference>
<dbReference type="Pfam" id="PF08557">
    <property type="entry name" value="Lipid_DES"/>
    <property type="match status" value="1"/>
</dbReference>
<dbReference type="PANTHER" id="PTHR12879:SF8">
    <property type="entry name" value="SPHINGOLIPID DELTA(4)-DESATURASE DES1"/>
    <property type="match status" value="1"/>
</dbReference>
<name>A0A1E4TE26_9ASCO</name>
<evidence type="ECO:0000256" key="1">
    <source>
        <dbReference type="ARBA" id="ARBA00004141"/>
    </source>
</evidence>
<feature type="transmembrane region" description="Helical" evidence="9">
    <location>
        <begin position="167"/>
        <end position="188"/>
    </location>
</feature>
<keyword evidence="12" id="KW-1185">Reference proteome</keyword>
<comment type="subcellular location">
    <subcellularLocation>
        <location evidence="1">Membrane</location>
        <topology evidence="1">Multi-pass membrane protein</topology>
    </subcellularLocation>
</comment>
<keyword evidence="8" id="KW-0746">Sphingolipid metabolism</keyword>
<sequence>MTGKESANDFLWTCQEEPHRTRRKEIIKAHPEVTKLCGPEPRTIYVVGSVVLLQLSIALYFRNHKSLSWPVLITAYIIGGTANQNIFMAIHELSHNLGFKSPFANRLAAALVNLPIGLPYAASFRPYHLMHHKHLGHDQYDTDLPTKLEAIVLDSVMGKAVFATFQLLFYAIRPMCVASIPIGWWHLFNLAYQLTADYLIVKYFGWTPLIYFLLSSFFAGSLHPLAGHFIAEHYVLNLPAAKKLPESLKDTPPPDTYSYYGPLNIFVYNVGYHNEHHDFPYIPWTRLPTLRKIAPEFYDPLPSYNSWTKVIWDFIFIDSNSLWCRVRREQTKNVQVSSNIVDGNLF</sequence>
<evidence type="ECO:0000256" key="5">
    <source>
        <dbReference type="ARBA" id="ARBA00023002"/>
    </source>
</evidence>
<reference evidence="12" key="1">
    <citation type="submission" date="2016-02" db="EMBL/GenBank/DDBJ databases">
        <title>Comparative genomics of biotechnologically important yeasts.</title>
        <authorList>
            <consortium name="DOE Joint Genome Institute"/>
            <person name="Riley R."/>
            <person name="Haridas S."/>
            <person name="Wolfe K.H."/>
            <person name="Lopes M.R."/>
            <person name="Hittinger C.T."/>
            <person name="Goker M."/>
            <person name="Salamov A."/>
            <person name="Wisecaver J."/>
            <person name="Long T.M."/>
            <person name="Aerts A.L."/>
            <person name="Barry K."/>
            <person name="Choi C."/>
            <person name="Clum A."/>
            <person name="Coughlan A.Y."/>
            <person name="Deshpande S."/>
            <person name="Douglass A.P."/>
            <person name="Hanson S.J."/>
            <person name="Klenk H.-P."/>
            <person name="Labutti K."/>
            <person name="Lapidus A."/>
            <person name="Lindquist E."/>
            <person name="Lipzen A."/>
            <person name="Meier-Kolthoff J.P."/>
            <person name="Ohm R.A."/>
            <person name="Otillar R.P."/>
            <person name="Pangilinan J."/>
            <person name="Peng Y."/>
            <person name="Rokas A."/>
            <person name="Rosa C.A."/>
            <person name="Scheuner C."/>
            <person name="Sibirny A.A."/>
            <person name="Slot J.C."/>
            <person name="Stielow J.B."/>
            <person name="Sun H."/>
            <person name="Kurtzman C.P."/>
            <person name="Blackwell M."/>
            <person name="Jeffries T.W."/>
            <person name="Grigoriev I.V."/>
        </authorList>
    </citation>
    <scope>NUCLEOTIDE SEQUENCE [LARGE SCALE GENOMIC DNA]</scope>
    <source>
        <strain evidence="12">NRRL Y-17796</strain>
    </source>
</reference>
<dbReference type="Pfam" id="PF00487">
    <property type="entry name" value="FA_desaturase"/>
    <property type="match status" value="1"/>
</dbReference>
<comment type="function">
    <text evidence="8">Delta(4)-fatty-acid desaturase which introduces a double bond at the 4-position in the long-chain base (LCB) of ceramides.</text>
</comment>
<evidence type="ECO:0000256" key="7">
    <source>
        <dbReference type="ARBA" id="ARBA00023136"/>
    </source>
</evidence>
<dbReference type="OrthoDB" id="200948at2759"/>
<evidence type="ECO:0000256" key="4">
    <source>
        <dbReference type="ARBA" id="ARBA00022989"/>
    </source>
</evidence>
<feature type="transmembrane region" description="Helical" evidence="9">
    <location>
        <begin position="200"/>
        <end position="219"/>
    </location>
</feature>
<feature type="transmembrane region" description="Helical" evidence="9">
    <location>
        <begin position="73"/>
        <end position="91"/>
    </location>
</feature>
<dbReference type="AlphaFoldDB" id="A0A1E4TE26"/>
<evidence type="ECO:0000256" key="6">
    <source>
        <dbReference type="ARBA" id="ARBA00023098"/>
    </source>
</evidence>
<dbReference type="SMART" id="SM01269">
    <property type="entry name" value="Lipid_DES"/>
    <property type="match status" value="1"/>
</dbReference>
<dbReference type="GO" id="GO:0016020">
    <property type="term" value="C:membrane"/>
    <property type="evidence" value="ECO:0007669"/>
    <property type="project" value="UniProtKB-SubCell"/>
</dbReference>
<comment type="catalytic activity">
    <reaction evidence="8">
        <text>an N-acylsphinganine + 2 Fe(II)-[cytochrome b5] + O2 + 2 H(+) = an N-acylsphing-4-enine + 2 Fe(III)-[cytochrome b5] + 2 H2O</text>
        <dbReference type="Rhea" id="RHEA:46544"/>
        <dbReference type="Rhea" id="RHEA-COMP:10438"/>
        <dbReference type="Rhea" id="RHEA-COMP:10439"/>
        <dbReference type="ChEBI" id="CHEBI:15377"/>
        <dbReference type="ChEBI" id="CHEBI:15378"/>
        <dbReference type="ChEBI" id="CHEBI:15379"/>
        <dbReference type="ChEBI" id="CHEBI:29033"/>
        <dbReference type="ChEBI" id="CHEBI:29034"/>
        <dbReference type="ChEBI" id="CHEBI:31488"/>
        <dbReference type="ChEBI" id="CHEBI:52639"/>
        <dbReference type="EC" id="1.14.19.17"/>
    </reaction>
</comment>
<feature type="transmembrane region" description="Helical" evidence="9">
    <location>
        <begin position="43"/>
        <end position="61"/>
    </location>
</feature>
<feature type="domain" description="Sphingolipid delta4-desaturase N-terminal" evidence="10">
    <location>
        <begin position="5"/>
        <end position="43"/>
    </location>
</feature>
<evidence type="ECO:0000256" key="3">
    <source>
        <dbReference type="ARBA" id="ARBA00022692"/>
    </source>
</evidence>
<protein>
    <recommendedName>
        <fullName evidence="8">Sphingolipid delta(4)-desaturase</fullName>
        <ecNumber evidence="8">1.14.19.17</ecNumber>
    </recommendedName>
</protein>